<sequence length="199" mass="20441">MSIGIIGSGNIGSAFARALARAGIPAVISNSRGPESLKELAGELAPYIAAGTREDAASADIVLVAVNWSKLPKALSGLPDWNGRIVIDANNPIEAPLFKPAELGGRLSSEVFADLVPGARVVKAFNHLQPHLVSGDPKAEGGRRVLFFSGDDAAAKGKVGGLIDRLGFFGIDLGPLSVGGKLAQFPGGPLPALNLVKFD</sequence>
<dbReference type="RefSeq" id="WP_331371614.1">
    <property type="nucleotide sequence ID" value="NZ_CP133148.1"/>
</dbReference>
<accession>A0ABZ2BA47</accession>
<organism evidence="3 4">
    <name type="scientific">Sinorhizobium chiapasense</name>
    <dbReference type="NCBI Taxonomy" id="501572"/>
    <lineage>
        <taxon>Bacteria</taxon>
        <taxon>Pseudomonadati</taxon>
        <taxon>Pseudomonadota</taxon>
        <taxon>Alphaproteobacteria</taxon>
        <taxon>Hyphomicrobiales</taxon>
        <taxon>Rhizobiaceae</taxon>
        <taxon>Sinorhizobium/Ensifer group</taxon>
        <taxon>Sinorhizobium</taxon>
    </lineage>
</organism>
<proteinExistence type="predicted"/>
<dbReference type="InterPro" id="IPR028939">
    <property type="entry name" value="P5C_Rdtase_cat_N"/>
</dbReference>
<dbReference type="PANTHER" id="PTHR14239">
    <property type="entry name" value="DUDULIN-RELATED"/>
    <property type="match status" value="1"/>
</dbReference>
<dbReference type="SUPFAM" id="SSF51735">
    <property type="entry name" value="NAD(P)-binding Rossmann-fold domains"/>
    <property type="match status" value="1"/>
</dbReference>
<name>A0ABZ2BA47_9HYPH</name>
<evidence type="ECO:0000256" key="1">
    <source>
        <dbReference type="ARBA" id="ARBA00023002"/>
    </source>
</evidence>
<protein>
    <submittedName>
        <fullName evidence="3">NAD(P)-binding domain-containing protein</fullName>
    </submittedName>
</protein>
<feature type="domain" description="Pyrroline-5-carboxylate reductase catalytic N-terminal" evidence="2">
    <location>
        <begin position="3"/>
        <end position="92"/>
    </location>
</feature>
<gene>
    <name evidence="3" type="ORF">RB548_12445</name>
</gene>
<evidence type="ECO:0000313" key="4">
    <source>
        <dbReference type="Proteomes" id="UP001432360"/>
    </source>
</evidence>
<evidence type="ECO:0000259" key="2">
    <source>
        <dbReference type="Pfam" id="PF03807"/>
    </source>
</evidence>
<dbReference type="InterPro" id="IPR036291">
    <property type="entry name" value="NAD(P)-bd_dom_sf"/>
</dbReference>
<dbReference type="EMBL" id="CP133148">
    <property type="protein sequence ID" value="WVT02334.1"/>
    <property type="molecule type" value="Genomic_DNA"/>
</dbReference>
<dbReference type="PANTHER" id="PTHR14239:SF10">
    <property type="entry name" value="REDUCTASE"/>
    <property type="match status" value="1"/>
</dbReference>
<dbReference type="Pfam" id="PF03807">
    <property type="entry name" value="F420_oxidored"/>
    <property type="match status" value="1"/>
</dbReference>
<dbReference type="InterPro" id="IPR051267">
    <property type="entry name" value="STEAP_metalloreductase"/>
</dbReference>
<keyword evidence="4" id="KW-1185">Reference proteome</keyword>
<dbReference type="Proteomes" id="UP001432360">
    <property type="component" value="Chromosome"/>
</dbReference>
<reference evidence="3" key="1">
    <citation type="submission" date="2023-08" db="EMBL/GenBank/DDBJ databases">
        <title>Complete genome sequence of Sinorhizobium chiapanecum ITTG S70 isolated from Acaciella angustissima nodules in Chiapas-Mexico.</title>
        <authorList>
            <person name="Rincon-Rosales R."/>
            <person name="Rogel M.A."/>
            <person name="Rincon-Medina C.I."/>
            <person name="Guerrero G."/>
            <person name="Manzano-Gomez L.A."/>
            <person name="Lopez-Lopez A."/>
            <person name="Rincon Molina F.A."/>
            <person name="Martinez-Romero E."/>
        </authorList>
    </citation>
    <scope>NUCLEOTIDE SEQUENCE</scope>
    <source>
        <strain evidence="3">ITTG S70</strain>
    </source>
</reference>
<evidence type="ECO:0000313" key="3">
    <source>
        <dbReference type="EMBL" id="WVT02334.1"/>
    </source>
</evidence>
<keyword evidence="1" id="KW-0560">Oxidoreductase</keyword>
<dbReference type="Gene3D" id="3.40.50.720">
    <property type="entry name" value="NAD(P)-binding Rossmann-like Domain"/>
    <property type="match status" value="1"/>
</dbReference>